<comment type="caution">
    <text evidence="7">The sequence shown here is derived from an EMBL/GenBank/DDBJ whole genome shotgun (WGS) entry which is preliminary data.</text>
</comment>
<proteinExistence type="inferred from homology"/>
<dbReference type="Gene3D" id="1.10.10.10">
    <property type="entry name" value="Winged helix-like DNA-binding domain superfamily/Winged helix DNA-binding domain"/>
    <property type="match status" value="1"/>
</dbReference>
<dbReference type="InterPro" id="IPR000847">
    <property type="entry name" value="LysR_HTH_N"/>
</dbReference>
<dbReference type="Pfam" id="PF00126">
    <property type="entry name" value="HTH_1"/>
    <property type="match status" value="1"/>
</dbReference>
<protein>
    <submittedName>
        <fullName evidence="7">LysR family transcriptional regulator</fullName>
    </submittedName>
</protein>
<dbReference type="GO" id="GO:0000976">
    <property type="term" value="F:transcription cis-regulatory region binding"/>
    <property type="evidence" value="ECO:0007669"/>
    <property type="project" value="TreeGrafter"/>
</dbReference>
<reference evidence="7 8" key="2">
    <citation type="submission" date="2016-12" db="EMBL/GenBank/DDBJ databases">
        <title>Diversity of luminous bacteria.</title>
        <authorList>
            <person name="Yoshizawa S."/>
            <person name="Kogure K."/>
        </authorList>
    </citation>
    <scope>NUCLEOTIDE SEQUENCE [LARGE SCALE GENOMIC DNA]</scope>
    <source>
        <strain evidence="7 8">NBRC 105001</strain>
    </source>
</reference>
<evidence type="ECO:0000313" key="9">
    <source>
        <dbReference type="Proteomes" id="UP001156660"/>
    </source>
</evidence>
<dbReference type="EMBL" id="BSOU01000003">
    <property type="protein sequence ID" value="GLR74645.1"/>
    <property type="molecule type" value="Genomic_DNA"/>
</dbReference>
<reference evidence="9" key="3">
    <citation type="journal article" date="2019" name="Int. J. Syst. Evol. Microbiol.">
        <title>The Global Catalogue of Microorganisms (GCM) 10K type strain sequencing project: providing services to taxonomists for standard genome sequencing and annotation.</title>
        <authorList>
            <consortium name="The Broad Institute Genomics Platform"/>
            <consortium name="The Broad Institute Genome Sequencing Center for Infectious Disease"/>
            <person name="Wu L."/>
            <person name="Ma J."/>
        </authorList>
    </citation>
    <scope>NUCLEOTIDE SEQUENCE [LARGE SCALE GENOMIC DNA]</scope>
    <source>
        <strain evidence="9">NBRC 105001</strain>
    </source>
</reference>
<dbReference type="Proteomes" id="UP001156660">
    <property type="component" value="Unassembled WGS sequence"/>
</dbReference>
<keyword evidence="3" id="KW-0238">DNA-binding</keyword>
<evidence type="ECO:0000313" key="6">
    <source>
        <dbReference type="EMBL" id="GLR74645.1"/>
    </source>
</evidence>
<dbReference type="PROSITE" id="PS50931">
    <property type="entry name" value="HTH_LYSR"/>
    <property type="match status" value="1"/>
</dbReference>
<keyword evidence="4" id="KW-0804">Transcription</keyword>
<dbReference type="RefSeq" id="WP_105063007.1">
    <property type="nucleotide sequence ID" value="NZ_BSOU01000003.1"/>
</dbReference>
<dbReference type="Pfam" id="PF03466">
    <property type="entry name" value="LysR_substrate"/>
    <property type="match status" value="1"/>
</dbReference>
<dbReference type="Gene3D" id="3.40.190.10">
    <property type="entry name" value="Periplasmic binding protein-like II"/>
    <property type="match status" value="2"/>
</dbReference>
<dbReference type="PANTHER" id="PTHR30126:SF94">
    <property type="entry name" value="LYSR FAMILY TRANSCRIPTIONAL REGULATOR"/>
    <property type="match status" value="1"/>
</dbReference>
<dbReference type="InterPro" id="IPR005119">
    <property type="entry name" value="LysR_subst-bd"/>
</dbReference>
<sequence length="278" mass="30651">MLLEGIETLLVLSKEKTMSRTGSVLYLSQSAVSKRITKLEKRLGKRLIEPDGRYVTLTADAKALIKNIGPTFSELCGQIYEQQALADDSLLRIDCSETLVAGYFSPALSLCFQEDPNLTITTNHTPRIVEHVKSGKATLGLCAGYLPSGHGLLSFHLFDEPFYIVSSTPLDKLPNALITTDLTNSANTYQSAILDALKVSPVIELDSYTAAAHLALQGTAPALIPLSVVKALNIEKRHLYQYSELEPLFRPIYICIRQNNFRLDRIQKVVATLSEISL</sequence>
<evidence type="ECO:0000256" key="4">
    <source>
        <dbReference type="ARBA" id="ARBA00023163"/>
    </source>
</evidence>
<reference evidence="6" key="1">
    <citation type="journal article" date="2014" name="Int. J. Syst. Evol. Microbiol.">
        <title>Complete genome of a new Firmicutes species belonging to the dominant human colonic microbiota ('Ruminococcus bicirculans') reveals two chromosomes and a selective capacity to utilize plant glucans.</title>
        <authorList>
            <consortium name="NISC Comparative Sequencing Program"/>
            <person name="Wegmann U."/>
            <person name="Louis P."/>
            <person name="Goesmann A."/>
            <person name="Henrissat B."/>
            <person name="Duncan S.H."/>
            <person name="Flint H.J."/>
        </authorList>
    </citation>
    <scope>NUCLEOTIDE SEQUENCE</scope>
    <source>
        <strain evidence="6">NBRC 105001</strain>
    </source>
</reference>
<dbReference type="PANTHER" id="PTHR30126">
    <property type="entry name" value="HTH-TYPE TRANSCRIPTIONAL REGULATOR"/>
    <property type="match status" value="1"/>
</dbReference>
<keyword evidence="2" id="KW-0805">Transcription regulation</keyword>
<evidence type="ECO:0000313" key="8">
    <source>
        <dbReference type="Proteomes" id="UP000239273"/>
    </source>
</evidence>
<dbReference type="InterPro" id="IPR036390">
    <property type="entry name" value="WH_DNA-bd_sf"/>
</dbReference>
<evidence type="ECO:0000256" key="1">
    <source>
        <dbReference type="ARBA" id="ARBA00009437"/>
    </source>
</evidence>
<dbReference type="AlphaFoldDB" id="A0A2S7XIR6"/>
<comment type="similarity">
    <text evidence="1">Belongs to the LysR transcriptional regulatory family.</text>
</comment>
<dbReference type="InterPro" id="IPR036388">
    <property type="entry name" value="WH-like_DNA-bd_sf"/>
</dbReference>
<dbReference type="CDD" id="cd05466">
    <property type="entry name" value="PBP2_LTTR_substrate"/>
    <property type="match status" value="1"/>
</dbReference>
<accession>A0A2S7XIR6</accession>
<organism evidence="7 8">
    <name type="scientific">Aliivibrio sifiae</name>
    <dbReference type="NCBI Taxonomy" id="566293"/>
    <lineage>
        <taxon>Bacteria</taxon>
        <taxon>Pseudomonadati</taxon>
        <taxon>Pseudomonadota</taxon>
        <taxon>Gammaproteobacteria</taxon>
        <taxon>Vibrionales</taxon>
        <taxon>Vibrionaceae</taxon>
        <taxon>Aliivibrio</taxon>
    </lineage>
</organism>
<dbReference type="GO" id="GO:0003700">
    <property type="term" value="F:DNA-binding transcription factor activity"/>
    <property type="evidence" value="ECO:0007669"/>
    <property type="project" value="InterPro"/>
</dbReference>
<dbReference type="EMBL" id="MSCP01000001">
    <property type="protein sequence ID" value="PQJ93282.1"/>
    <property type="molecule type" value="Genomic_DNA"/>
</dbReference>
<gene>
    <name evidence="7" type="ORF">BTO23_04090</name>
    <name evidence="6" type="ORF">GCM10007855_15190</name>
</gene>
<evidence type="ECO:0000259" key="5">
    <source>
        <dbReference type="PROSITE" id="PS50931"/>
    </source>
</evidence>
<evidence type="ECO:0000256" key="2">
    <source>
        <dbReference type="ARBA" id="ARBA00023015"/>
    </source>
</evidence>
<feature type="domain" description="HTH lysR-type" evidence="5">
    <location>
        <begin position="1"/>
        <end position="58"/>
    </location>
</feature>
<dbReference type="SUPFAM" id="SSF46785">
    <property type="entry name" value="Winged helix' DNA-binding domain"/>
    <property type="match status" value="1"/>
</dbReference>
<reference evidence="6" key="4">
    <citation type="submission" date="2023-01" db="EMBL/GenBank/DDBJ databases">
        <title>Draft genome sequence of Aliivibrio sifiae strain NBRC 105001.</title>
        <authorList>
            <person name="Sun Q."/>
            <person name="Mori K."/>
        </authorList>
    </citation>
    <scope>NUCLEOTIDE SEQUENCE</scope>
    <source>
        <strain evidence="6">NBRC 105001</strain>
    </source>
</reference>
<evidence type="ECO:0000313" key="7">
    <source>
        <dbReference type="EMBL" id="PQJ93282.1"/>
    </source>
</evidence>
<dbReference type="SUPFAM" id="SSF53850">
    <property type="entry name" value="Periplasmic binding protein-like II"/>
    <property type="match status" value="1"/>
</dbReference>
<keyword evidence="9" id="KW-1185">Reference proteome</keyword>
<evidence type="ECO:0000256" key="3">
    <source>
        <dbReference type="ARBA" id="ARBA00023125"/>
    </source>
</evidence>
<dbReference type="Proteomes" id="UP000239273">
    <property type="component" value="Unassembled WGS sequence"/>
</dbReference>
<dbReference type="OrthoDB" id="5297558at2"/>
<name>A0A2S7XIR6_9GAMM</name>